<dbReference type="WBParaSite" id="JU765_v2.g20528.t1">
    <property type="protein sequence ID" value="JU765_v2.g20528.t1"/>
    <property type="gene ID" value="JU765_v2.g20528"/>
</dbReference>
<organism evidence="1 2">
    <name type="scientific">Panagrolaimus sp. JU765</name>
    <dbReference type="NCBI Taxonomy" id="591449"/>
    <lineage>
        <taxon>Eukaryota</taxon>
        <taxon>Metazoa</taxon>
        <taxon>Ecdysozoa</taxon>
        <taxon>Nematoda</taxon>
        <taxon>Chromadorea</taxon>
        <taxon>Rhabditida</taxon>
        <taxon>Tylenchina</taxon>
        <taxon>Panagrolaimomorpha</taxon>
        <taxon>Panagrolaimoidea</taxon>
        <taxon>Panagrolaimidae</taxon>
        <taxon>Panagrolaimus</taxon>
    </lineage>
</organism>
<name>A0AC34QYW1_9BILA</name>
<evidence type="ECO:0000313" key="1">
    <source>
        <dbReference type="Proteomes" id="UP000887576"/>
    </source>
</evidence>
<protein>
    <submittedName>
        <fullName evidence="2">Uncharacterized protein</fullName>
    </submittedName>
</protein>
<dbReference type="Proteomes" id="UP000887576">
    <property type="component" value="Unplaced"/>
</dbReference>
<reference evidence="2" key="1">
    <citation type="submission" date="2022-11" db="UniProtKB">
        <authorList>
            <consortium name="WormBaseParasite"/>
        </authorList>
    </citation>
    <scope>IDENTIFICATION</scope>
</reference>
<proteinExistence type="predicted"/>
<evidence type="ECO:0000313" key="2">
    <source>
        <dbReference type="WBParaSite" id="JU765_v2.g20528.t1"/>
    </source>
</evidence>
<accession>A0AC34QYW1</accession>
<sequence>MELSTSSSSGYSSMVNSLVSPVNEYNGRLSGIDEEQGQLLDVGLFSKEPVRSFTVPETLNHSTVNENFSSNVIIPKFIPHEQNYEVLSCSNHLFNDCDNEKSAGQVGIRKQ</sequence>